<reference evidence="2 3" key="1">
    <citation type="journal article" date="2006" name="Science">
        <title>Phytophthora genome sequences uncover evolutionary origins and mechanisms of pathogenesis.</title>
        <authorList>
            <person name="Tyler B.M."/>
            <person name="Tripathy S."/>
            <person name="Zhang X."/>
            <person name="Dehal P."/>
            <person name="Jiang R.H."/>
            <person name="Aerts A."/>
            <person name="Arredondo F.D."/>
            <person name="Baxter L."/>
            <person name="Bensasson D."/>
            <person name="Beynon J.L."/>
            <person name="Chapman J."/>
            <person name="Damasceno C.M."/>
            <person name="Dorrance A.E."/>
            <person name="Dou D."/>
            <person name="Dickerman A.W."/>
            <person name="Dubchak I.L."/>
            <person name="Garbelotto M."/>
            <person name="Gijzen M."/>
            <person name="Gordon S.G."/>
            <person name="Govers F."/>
            <person name="Grunwald N.J."/>
            <person name="Huang W."/>
            <person name="Ivors K.L."/>
            <person name="Jones R.W."/>
            <person name="Kamoun S."/>
            <person name="Krampis K."/>
            <person name="Lamour K.H."/>
            <person name="Lee M.K."/>
            <person name="McDonald W.H."/>
            <person name="Medina M."/>
            <person name="Meijer H.J."/>
            <person name="Nordberg E.K."/>
            <person name="Maclean D.J."/>
            <person name="Ospina-Giraldo M.D."/>
            <person name="Morris P.F."/>
            <person name="Phuntumart V."/>
            <person name="Putnam N.H."/>
            <person name="Rash S."/>
            <person name="Rose J.K."/>
            <person name="Sakihama Y."/>
            <person name="Salamov A.A."/>
            <person name="Savidor A."/>
            <person name="Scheuring C.F."/>
            <person name="Smith B.M."/>
            <person name="Sobral B.W."/>
            <person name="Terry A."/>
            <person name="Torto-Alalibo T.A."/>
            <person name="Win J."/>
            <person name="Xu Z."/>
            <person name="Zhang H."/>
            <person name="Grigoriev I.V."/>
            <person name="Rokhsar D.S."/>
            <person name="Boore J.L."/>
        </authorList>
    </citation>
    <scope>NUCLEOTIDE SEQUENCE [LARGE SCALE GENOMIC DNA]</scope>
    <source>
        <strain evidence="2 3">P6497</strain>
    </source>
</reference>
<evidence type="ECO:0008006" key="4">
    <source>
        <dbReference type="Google" id="ProtNLM"/>
    </source>
</evidence>
<protein>
    <recommendedName>
        <fullName evidence="4">Prolyl 4-hydroxylase alpha subunit Fe(2+) 2OG dioxygenase domain-containing protein</fullName>
    </recommendedName>
</protein>
<dbReference type="PANTHER" id="PTHR33099">
    <property type="entry name" value="FE2OG DIOXYGENASE DOMAIN-CONTAINING PROTEIN"/>
    <property type="match status" value="1"/>
</dbReference>
<dbReference type="RefSeq" id="XP_009521276.1">
    <property type="nucleotide sequence ID" value="XM_009522981.1"/>
</dbReference>
<dbReference type="Proteomes" id="UP000002640">
    <property type="component" value="Unassembled WGS sequence"/>
</dbReference>
<proteinExistence type="predicted"/>
<gene>
    <name evidence="2" type="ORF">PHYSODRAFT_253571</name>
</gene>
<keyword evidence="3" id="KW-1185">Reference proteome</keyword>
<sequence>MAWGWDREDEYDGVDRNEPSEEYVFGGGKWPFGGEGQPGDVPTPSGAACQKISEMLARADDNAGEYSFGGQASTLPVAPGLHGDGVGLIPVPLTEEHATKLIAKCDKSPFGRKLETMMDESVRKSWQLSPDQVDIKNPLWSTGIDKLGETIAGRLGYNGVPLQCKLYKLLVYGEGGHFVKHQDTEKEDGMVATMVVQVPSAHEGGTWWSTVEAR</sequence>
<dbReference type="InParanoid" id="G4YUR3"/>
<dbReference type="EMBL" id="JH159152">
    <property type="protein sequence ID" value="EGZ25988.1"/>
    <property type="molecule type" value="Genomic_DNA"/>
</dbReference>
<evidence type="ECO:0000313" key="2">
    <source>
        <dbReference type="EMBL" id="EGZ25988.1"/>
    </source>
</evidence>
<evidence type="ECO:0000313" key="3">
    <source>
        <dbReference type="Proteomes" id="UP000002640"/>
    </source>
</evidence>
<dbReference type="Gene3D" id="2.60.120.620">
    <property type="entry name" value="q2cbj1_9rhob like domain"/>
    <property type="match status" value="1"/>
</dbReference>
<feature type="region of interest" description="Disordered" evidence="1">
    <location>
        <begin position="1"/>
        <end position="44"/>
    </location>
</feature>
<feature type="compositionally biased region" description="Gly residues" evidence="1">
    <location>
        <begin position="25"/>
        <end position="37"/>
    </location>
</feature>
<accession>G4YUR3</accession>
<organism evidence="2 3">
    <name type="scientific">Phytophthora sojae (strain P6497)</name>
    <name type="common">Soybean stem and root rot agent</name>
    <name type="synonym">Phytophthora megasperma f. sp. glycines</name>
    <dbReference type="NCBI Taxonomy" id="1094619"/>
    <lineage>
        <taxon>Eukaryota</taxon>
        <taxon>Sar</taxon>
        <taxon>Stramenopiles</taxon>
        <taxon>Oomycota</taxon>
        <taxon>Peronosporomycetes</taxon>
        <taxon>Peronosporales</taxon>
        <taxon>Peronosporaceae</taxon>
        <taxon>Phytophthora</taxon>
    </lineage>
</organism>
<evidence type="ECO:0000256" key="1">
    <source>
        <dbReference type="SAM" id="MobiDB-lite"/>
    </source>
</evidence>
<dbReference type="GeneID" id="20638386"/>
<dbReference type="KEGG" id="psoj:PHYSODRAFT_253571"/>
<dbReference type="PANTHER" id="PTHR33099:SF7">
    <property type="entry name" value="MYND-TYPE DOMAIN-CONTAINING PROTEIN"/>
    <property type="match status" value="1"/>
</dbReference>
<dbReference type="OMA" id="HITPCTI"/>
<name>G4YUR3_PHYSP</name>
<dbReference type="AlphaFoldDB" id="G4YUR3"/>